<comment type="caution">
    <text evidence="2">The sequence shown here is derived from an EMBL/GenBank/DDBJ whole genome shotgun (WGS) entry which is preliminary data.</text>
</comment>
<keyword evidence="3" id="KW-1185">Reference proteome</keyword>
<evidence type="ECO:0000313" key="3">
    <source>
        <dbReference type="Proteomes" id="UP001231518"/>
    </source>
</evidence>
<evidence type="ECO:0008006" key="4">
    <source>
        <dbReference type="Google" id="ProtNLM"/>
    </source>
</evidence>
<evidence type="ECO:0000313" key="2">
    <source>
        <dbReference type="EMBL" id="KAJ8708401.1"/>
    </source>
</evidence>
<organism evidence="2 3">
    <name type="scientific">Mythimna separata</name>
    <name type="common">Oriental armyworm</name>
    <name type="synonym">Pseudaletia separata</name>
    <dbReference type="NCBI Taxonomy" id="271217"/>
    <lineage>
        <taxon>Eukaryota</taxon>
        <taxon>Metazoa</taxon>
        <taxon>Ecdysozoa</taxon>
        <taxon>Arthropoda</taxon>
        <taxon>Hexapoda</taxon>
        <taxon>Insecta</taxon>
        <taxon>Pterygota</taxon>
        <taxon>Neoptera</taxon>
        <taxon>Endopterygota</taxon>
        <taxon>Lepidoptera</taxon>
        <taxon>Glossata</taxon>
        <taxon>Ditrysia</taxon>
        <taxon>Noctuoidea</taxon>
        <taxon>Noctuidae</taxon>
        <taxon>Noctuinae</taxon>
        <taxon>Hadenini</taxon>
        <taxon>Mythimna</taxon>
    </lineage>
</organism>
<dbReference type="Proteomes" id="UP001231518">
    <property type="component" value="Chromosome 25"/>
</dbReference>
<proteinExistence type="predicted"/>
<sequence>MSQPLIANEVLAFIKHAIDYMDEVSILQICKSSFNEEEISSAKLLLFQALGKVDQMQSRRRDGGQRSVQDIITMMKSTDPDDVPAFVAKDLHKLPPVTFDHVDVTRLLKDITSLKTSLAEVQSKLEVSNTTIGSLRAEVELLRNAVSESRAPNNTSVNVRRGAQNASIGSFESASCRASPAAENACVASCPAAAVAVSSPVEVVTRVGTSTPKRAYSAIVAANKPAVSQTTQHAGKRNGGKQNDEDGFTKVEKKKRKKPTCQNQCGTALAEPNMLLRPAIPTTQLYVSRLHHSTKVEEIVEYVRVKTNWSLRVVQLESRHSTNFKSFVVRVPTHLLETCLKGEFWPKGVVYRRFRGSIPTSQRNTTPSLRVQ</sequence>
<name>A0AAD7Y9Z6_MYTSE</name>
<accession>A0AAD7Y9Z6</accession>
<protein>
    <recommendedName>
        <fullName evidence="4">Mutant cadherin</fullName>
    </recommendedName>
</protein>
<feature type="compositionally biased region" description="Basic and acidic residues" evidence="1">
    <location>
        <begin position="242"/>
        <end position="251"/>
    </location>
</feature>
<dbReference type="EMBL" id="JARGEI010000026">
    <property type="protein sequence ID" value="KAJ8708401.1"/>
    <property type="molecule type" value="Genomic_DNA"/>
</dbReference>
<evidence type="ECO:0000256" key="1">
    <source>
        <dbReference type="SAM" id="MobiDB-lite"/>
    </source>
</evidence>
<gene>
    <name evidence="2" type="ORF">PYW07_010526</name>
</gene>
<feature type="region of interest" description="Disordered" evidence="1">
    <location>
        <begin position="226"/>
        <end position="259"/>
    </location>
</feature>
<dbReference type="AlphaFoldDB" id="A0AAD7Y9Z6"/>
<reference evidence="2" key="1">
    <citation type="submission" date="2023-03" db="EMBL/GenBank/DDBJ databases">
        <title>Chromosome-level genomes of two armyworms, Mythimna separata and Mythimna loreyi, provide insights into the biosynthesis and reception of sex pheromones.</title>
        <authorList>
            <person name="Zhao H."/>
        </authorList>
    </citation>
    <scope>NUCLEOTIDE SEQUENCE</scope>
    <source>
        <strain evidence="2">BeijingLab</strain>
        <tissue evidence="2">Pupa</tissue>
    </source>
</reference>